<accession>A0A4Y7PY77</accession>
<gene>
    <name evidence="2" type="ORF">BD410DRAFT_791159</name>
</gene>
<sequence>MMDNPLTISSLLDSLHKHLQQQTQLLPTLHAQLGLPDSALTRELSELQDLLENCVERQIEGRRKEVESWMEKCEEVEKDCLRLGRALGTHAKVVGASVGELRKQRALPVRHSMLKEHQDKLEQLYKTKLEQLTHLTNRISALARTLGTDFYTSDILEHTPCQGENAGDSSALRDVTTERFSKLEKELVRGKSEITRRLTQLAATMMQMDWLYGELEIEPPAGEDSDLPNILSNSASPSDPFLSSSISSSGFSTPTPGSRSVSSAARTTSLFAKHSPHEELASYHRVFALFVARIEEAEASGVSLEPGSLVGVEGVEPTPGLLAWAASTLATLEETKKKREAAIQAMYDQLEALWRRLGVPQESMDGFVDHNRGSTEETVRAYEQELERMMELKRERMSVFVCSAREEIEVLWDELMVGEEERRDFAPFADDEHTEELLSIHESEIRRLKDERRIKAPLLASIRRYFDICEEEKELAAAASDQSRLLGKGPRDPGRLLREEKMRKRVNKEKPRLENDLLNSIPSWEEQHGMPFLVNGARIVDVLMETMVATDKENARRNKPRAGSVPPRATTPSFGNDHHGNNNSNGGRSGTVTPAVRPGSSMGMTHSQSVPNKRQRVGLASASSTNTRTPFGNAHANGNTNALPGSQIHKPPGTASKTPGSSLPRPSASKPAHAPMPARMGYGPAGIGMGYATTMREQKQNRITSTSSMISTHSSTFEVGGGRQVSGNPLRASRNRRESFKPRPSMDGVALWSGGEGHGGYARRGAFAGGTALEEEDEF</sequence>
<feature type="region of interest" description="Disordered" evidence="1">
    <location>
        <begin position="242"/>
        <end position="262"/>
    </location>
</feature>
<dbReference type="Gene3D" id="1.20.58.1520">
    <property type="match status" value="1"/>
</dbReference>
<organism evidence="2 3">
    <name type="scientific">Rickenella mellea</name>
    <dbReference type="NCBI Taxonomy" id="50990"/>
    <lineage>
        <taxon>Eukaryota</taxon>
        <taxon>Fungi</taxon>
        <taxon>Dikarya</taxon>
        <taxon>Basidiomycota</taxon>
        <taxon>Agaricomycotina</taxon>
        <taxon>Agaricomycetes</taxon>
        <taxon>Hymenochaetales</taxon>
        <taxon>Rickenellaceae</taxon>
        <taxon>Rickenella</taxon>
    </lineage>
</organism>
<dbReference type="VEuPathDB" id="FungiDB:BD410DRAFT_791159"/>
<evidence type="ECO:0000256" key="1">
    <source>
        <dbReference type="SAM" id="MobiDB-lite"/>
    </source>
</evidence>
<feature type="compositionally biased region" description="Polar residues" evidence="1">
    <location>
        <begin position="602"/>
        <end position="612"/>
    </location>
</feature>
<dbReference type="Proteomes" id="UP000294933">
    <property type="component" value="Unassembled WGS sequence"/>
</dbReference>
<dbReference type="GO" id="GO:1990023">
    <property type="term" value="C:mitotic spindle midzone"/>
    <property type="evidence" value="ECO:0007669"/>
    <property type="project" value="TreeGrafter"/>
</dbReference>
<feature type="region of interest" description="Disordered" evidence="1">
    <location>
        <begin position="551"/>
        <end position="681"/>
    </location>
</feature>
<feature type="compositionally biased region" description="Low complexity" evidence="1">
    <location>
        <begin position="704"/>
        <end position="716"/>
    </location>
</feature>
<dbReference type="GO" id="GO:0008017">
    <property type="term" value="F:microtubule binding"/>
    <property type="evidence" value="ECO:0007669"/>
    <property type="project" value="InterPro"/>
</dbReference>
<dbReference type="GO" id="GO:0051256">
    <property type="term" value="P:mitotic spindle midzone assembly"/>
    <property type="evidence" value="ECO:0007669"/>
    <property type="project" value="TreeGrafter"/>
</dbReference>
<dbReference type="EMBL" id="ML170189">
    <property type="protein sequence ID" value="TDL20353.1"/>
    <property type="molecule type" value="Genomic_DNA"/>
</dbReference>
<proteinExistence type="predicted"/>
<protein>
    <recommendedName>
        <fullName evidence="4">Microtubule associated protein</fullName>
    </recommendedName>
</protein>
<feature type="compositionally biased region" description="Polar residues" evidence="1">
    <location>
        <begin position="621"/>
        <end position="644"/>
    </location>
</feature>
<dbReference type="PANTHER" id="PTHR19321:SF41">
    <property type="entry name" value="FASCETTO-RELATED"/>
    <property type="match status" value="1"/>
</dbReference>
<keyword evidence="3" id="KW-1185">Reference proteome</keyword>
<feature type="region of interest" description="Disordered" evidence="1">
    <location>
        <begin position="699"/>
        <end position="761"/>
    </location>
</feature>
<reference evidence="2 3" key="1">
    <citation type="submission" date="2018-06" db="EMBL/GenBank/DDBJ databases">
        <title>A transcriptomic atlas of mushroom development highlights an independent origin of complex multicellularity.</title>
        <authorList>
            <consortium name="DOE Joint Genome Institute"/>
            <person name="Krizsan K."/>
            <person name="Almasi E."/>
            <person name="Merenyi Z."/>
            <person name="Sahu N."/>
            <person name="Viragh M."/>
            <person name="Koszo T."/>
            <person name="Mondo S."/>
            <person name="Kiss B."/>
            <person name="Balint B."/>
            <person name="Kues U."/>
            <person name="Barry K."/>
            <person name="Hegedus J.C."/>
            <person name="Henrissat B."/>
            <person name="Johnson J."/>
            <person name="Lipzen A."/>
            <person name="Ohm R."/>
            <person name="Nagy I."/>
            <person name="Pangilinan J."/>
            <person name="Yan J."/>
            <person name="Xiong Y."/>
            <person name="Grigoriev I.V."/>
            <person name="Hibbett D.S."/>
            <person name="Nagy L.G."/>
        </authorList>
    </citation>
    <scope>NUCLEOTIDE SEQUENCE [LARGE SCALE GENOMIC DNA]</scope>
    <source>
        <strain evidence="2 3">SZMC22713</strain>
    </source>
</reference>
<evidence type="ECO:0008006" key="4">
    <source>
        <dbReference type="Google" id="ProtNLM"/>
    </source>
</evidence>
<dbReference type="STRING" id="50990.A0A4Y7PY77"/>
<dbReference type="GO" id="GO:0005737">
    <property type="term" value="C:cytoplasm"/>
    <property type="evidence" value="ECO:0007669"/>
    <property type="project" value="TreeGrafter"/>
</dbReference>
<dbReference type="OrthoDB" id="642895at2759"/>
<dbReference type="Pfam" id="PF03999">
    <property type="entry name" value="MAP65_ASE1"/>
    <property type="match status" value="1"/>
</dbReference>
<dbReference type="InterPro" id="IPR007145">
    <property type="entry name" value="MAP65_Ase1_PRC1"/>
</dbReference>
<evidence type="ECO:0000313" key="3">
    <source>
        <dbReference type="Proteomes" id="UP000294933"/>
    </source>
</evidence>
<evidence type="ECO:0000313" key="2">
    <source>
        <dbReference type="EMBL" id="TDL20353.1"/>
    </source>
</evidence>
<dbReference type="AlphaFoldDB" id="A0A4Y7PY77"/>
<name>A0A4Y7PY77_9AGAM</name>
<dbReference type="PANTHER" id="PTHR19321">
    <property type="entry name" value="PROTEIN REGULATOR OF CYTOKINESIS 1 PRC1-RELATED"/>
    <property type="match status" value="1"/>
</dbReference>